<keyword evidence="7" id="KW-1185">Reference proteome</keyword>
<gene>
    <name evidence="6" type="ORF">STAS_31315</name>
</gene>
<dbReference type="SUPFAM" id="SSF101941">
    <property type="entry name" value="NAC domain"/>
    <property type="match status" value="1"/>
</dbReference>
<dbReference type="InterPro" id="IPR003441">
    <property type="entry name" value="NAC-dom"/>
</dbReference>
<evidence type="ECO:0000256" key="4">
    <source>
        <dbReference type="ARBA" id="ARBA00023242"/>
    </source>
</evidence>
<reference evidence="7" key="1">
    <citation type="journal article" date="2019" name="Curr. Biol.">
        <title>Genome Sequence of Striga asiatica Provides Insight into the Evolution of Plant Parasitism.</title>
        <authorList>
            <person name="Yoshida S."/>
            <person name="Kim S."/>
            <person name="Wafula E.K."/>
            <person name="Tanskanen J."/>
            <person name="Kim Y.M."/>
            <person name="Honaas L."/>
            <person name="Yang Z."/>
            <person name="Spallek T."/>
            <person name="Conn C.E."/>
            <person name="Ichihashi Y."/>
            <person name="Cheong K."/>
            <person name="Cui S."/>
            <person name="Der J.P."/>
            <person name="Gundlach H."/>
            <person name="Jiao Y."/>
            <person name="Hori C."/>
            <person name="Ishida J.K."/>
            <person name="Kasahara H."/>
            <person name="Kiba T."/>
            <person name="Kim M.S."/>
            <person name="Koo N."/>
            <person name="Laohavisit A."/>
            <person name="Lee Y.H."/>
            <person name="Lumba S."/>
            <person name="McCourt P."/>
            <person name="Mortimer J.C."/>
            <person name="Mutuku J.M."/>
            <person name="Nomura T."/>
            <person name="Sasaki-Sekimoto Y."/>
            <person name="Seto Y."/>
            <person name="Wang Y."/>
            <person name="Wakatake T."/>
            <person name="Sakakibara H."/>
            <person name="Demura T."/>
            <person name="Yamaguchi S."/>
            <person name="Yoneyama K."/>
            <person name="Manabe R.I."/>
            <person name="Nelson D.C."/>
            <person name="Schulman A.H."/>
            <person name="Timko M.P."/>
            <person name="dePamphilis C.W."/>
            <person name="Choi D."/>
            <person name="Shirasu K."/>
        </authorList>
    </citation>
    <scope>NUCLEOTIDE SEQUENCE [LARGE SCALE GENOMIC DNA]</scope>
    <source>
        <strain evidence="7">cv. UVA1</strain>
    </source>
</reference>
<dbReference type="Gene3D" id="2.170.150.80">
    <property type="entry name" value="NAC domain"/>
    <property type="match status" value="1"/>
</dbReference>
<dbReference type="GO" id="GO:0003677">
    <property type="term" value="F:DNA binding"/>
    <property type="evidence" value="ECO:0007669"/>
    <property type="project" value="UniProtKB-KW"/>
</dbReference>
<keyword evidence="2" id="KW-0238">DNA-binding</keyword>
<feature type="domain" description="NAC" evidence="5">
    <location>
        <begin position="10"/>
        <end position="177"/>
    </location>
</feature>
<proteinExistence type="predicted"/>
<evidence type="ECO:0000259" key="5">
    <source>
        <dbReference type="PROSITE" id="PS51005"/>
    </source>
</evidence>
<keyword evidence="1" id="KW-0805">Transcription regulation</keyword>
<dbReference type="GO" id="GO:0006355">
    <property type="term" value="P:regulation of DNA-templated transcription"/>
    <property type="evidence" value="ECO:0007669"/>
    <property type="project" value="InterPro"/>
</dbReference>
<evidence type="ECO:0000256" key="2">
    <source>
        <dbReference type="ARBA" id="ARBA00023125"/>
    </source>
</evidence>
<dbReference type="Pfam" id="PF02365">
    <property type="entry name" value="NAM"/>
    <property type="match status" value="1"/>
</dbReference>
<sequence length="278" mass="32218">MRRSWTKADIPSGHHFQPSDEELIKFYLLPWSKGLPLPIKDLIVERDVYGETADPRVILANPDDPGWELVRDEDFKKVKRVMYVLTKLTKIKTRFSRRAGRGTWSGQTPPREIYDDDVDSGCGVMIGCMRMFSFEEEGSRALQDHWTMHEYSLALDSVIEEELIKHKDHVLCKITWTREEEPRCGDQVISRDVREENVHKKQKKAIGISRDVREENVHKKQKKKAIGSDYFDANKYSLQPMLPVPDLPAVSSPCAFGYGDYELTQEDLTILNNFIWST</sequence>
<keyword evidence="3" id="KW-0804">Transcription</keyword>
<organism evidence="6 7">
    <name type="scientific">Striga asiatica</name>
    <name type="common">Asiatic witchweed</name>
    <name type="synonym">Buchnera asiatica</name>
    <dbReference type="NCBI Taxonomy" id="4170"/>
    <lineage>
        <taxon>Eukaryota</taxon>
        <taxon>Viridiplantae</taxon>
        <taxon>Streptophyta</taxon>
        <taxon>Embryophyta</taxon>
        <taxon>Tracheophyta</taxon>
        <taxon>Spermatophyta</taxon>
        <taxon>Magnoliopsida</taxon>
        <taxon>eudicotyledons</taxon>
        <taxon>Gunneridae</taxon>
        <taxon>Pentapetalae</taxon>
        <taxon>asterids</taxon>
        <taxon>lamiids</taxon>
        <taxon>Lamiales</taxon>
        <taxon>Orobanchaceae</taxon>
        <taxon>Buchnereae</taxon>
        <taxon>Striga</taxon>
    </lineage>
</organism>
<evidence type="ECO:0000256" key="3">
    <source>
        <dbReference type="ARBA" id="ARBA00023163"/>
    </source>
</evidence>
<keyword evidence="4" id="KW-0539">Nucleus</keyword>
<dbReference type="PANTHER" id="PTHR31719">
    <property type="entry name" value="NAC TRANSCRIPTION FACTOR 56"/>
    <property type="match status" value="1"/>
</dbReference>
<dbReference type="InterPro" id="IPR036093">
    <property type="entry name" value="NAC_dom_sf"/>
</dbReference>
<evidence type="ECO:0000256" key="1">
    <source>
        <dbReference type="ARBA" id="ARBA00023015"/>
    </source>
</evidence>
<dbReference type="EMBL" id="BKCP01010737">
    <property type="protein sequence ID" value="GER53772.1"/>
    <property type="molecule type" value="Genomic_DNA"/>
</dbReference>
<evidence type="ECO:0000313" key="6">
    <source>
        <dbReference type="EMBL" id="GER53772.1"/>
    </source>
</evidence>
<dbReference type="PROSITE" id="PS51005">
    <property type="entry name" value="NAC"/>
    <property type="match status" value="1"/>
</dbReference>
<dbReference type="OrthoDB" id="1622899at2759"/>
<dbReference type="AlphaFoldDB" id="A0A5A7R8M4"/>
<comment type="caution">
    <text evidence="6">The sequence shown here is derived from an EMBL/GenBank/DDBJ whole genome shotgun (WGS) entry which is preliminary data.</text>
</comment>
<name>A0A5A7R8M4_STRAF</name>
<dbReference type="GO" id="GO:0048731">
    <property type="term" value="P:system development"/>
    <property type="evidence" value="ECO:0007669"/>
    <property type="project" value="TreeGrafter"/>
</dbReference>
<evidence type="ECO:0000313" key="7">
    <source>
        <dbReference type="Proteomes" id="UP000325081"/>
    </source>
</evidence>
<dbReference type="Proteomes" id="UP000325081">
    <property type="component" value="Unassembled WGS sequence"/>
</dbReference>
<dbReference type="PANTHER" id="PTHR31719:SF164">
    <property type="entry name" value="NAC DOMAIN-CONTAINING PROTEIN"/>
    <property type="match status" value="1"/>
</dbReference>
<accession>A0A5A7R8M4</accession>
<protein>
    <submittedName>
        <fullName evidence="6">NAC domain containing protein 52</fullName>
    </submittedName>
</protein>